<evidence type="ECO:0000313" key="1">
    <source>
        <dbReference type="EMBL" id="MCZ3844662.1"/>
    </source>
</evidence>
<reference evidence="1" key="1">
    <citation type="submission" date="2022-01" db="EMBL/GenBank/DDBJ databases">
        <title>VMRC isolate genome collection.</title>
        <authorList>
            <person name="France M."/>
            <person name="Rutt L."/>
            <person name="Humphrys M."/>
            <person name="Ravel J."/>
        </authorList>
    </citation>
    <scope>NUCLEOTIDE SEQUENCE</scope>
    <source>
        <strain evidence="1">C0127B5</strain>
    </source>
</reference>
<gene>
    <name evidence="1" type="ORF">L2422_03875</name>
</gene>
<proteinExistence type="predicted"/>
<dbReference type="RefSeq" id="WP_234982342.1">
    <property type="nucleotide sequence ID" value="NZ_JAKHFH010000002.1"/>
</dbReference>
<dbReference type="AlphaFoldDB" id="A0AAP3GWT6"/>
<sequence>MNLYENDTYSSNKVRFPKVKITNSGFKLSAIGKLRKKLLDDDTIGDFNAFLSLKNAQCTIQSAYYHDGYVHYIIRQSIVKDRLHF</sequence>
<organism evidence="1 2">
    <name type="scientific">Lactobacillus mulieris</name>
    <dbReference type="NCBI Taxonomy" id="2508708"/>
    <lineage>
        <taxon>Bacteria</taxon>
        <taxon>Bacillati</taxon>
        <taxon>Bacillota</taxon>
        <taxon>Bacilli</taxon>
        <taxon>Lactobacillales</taxon>
        <taxon>Lactobacillaceae</taxon>
        <taxon>Lactobacillus</taxon>
    </lineage>
</organism>
<dbReference type="EMBL" id="JAKHLF010000004">
    <property type="protein sequence ID" value="MCZ3844662.1"/>
    <property type="molecule type" value="Genomic_DNA"/>
</dbReference>
<comment type="caution">
    <text evidence="1">The sequence shown here is derived from an EMBL/GenBank/DDBJ whole genome shotgun (WGS) entry which is preliminary data.</text>
</comment>
<evidence type="ECO:0000313" key="2">
    <source>
        <dbReference type="Proteomes" id="UP001213015"/>
    </source>
</evidence>
<dbReference type="Proteomes" id="UP001213015">
    <property type="component" value="Unassembled WGS sequence"/>
</dbReference>
<name>A0AAP3GWT6_9LACO</name>
<accession>A0AAP3GWT6</accession>
<protein>
    <submittedName>
        <fullName evidence="1">Uncharacterized protein</fullName>
    </submittedName>
</protein>